<comment type="caution">
    <text evidence="1">The sequence shown here is derived from an EMBL/GenBank/DDBJ whole genome shotgun (WGS) entry which is preliminary data.</text>
</comment>
<gene>
    <name evidence="1" type="ORF">ACFSUN_10985</name>
</gene>
<evidence type="ECO:0000313" key="1">
    <source>
        <dbReference type="EMBL" id="MFD2629301.1"/>
    </source>
</evidence>
<proteinExistence type="predicted"/>
<dbReference type="RefSeq" id="WP_379562084.1">
    <property type="nucleotide sequence ID" value="NZ_CP085256.1"/>
</dbReference>
<protein>
    <recommendedName>
        <fullName evidence="3">BH0509 family protein</fullName>
    </recommendedName>
</protein>
<evidence type="ECO:0008006" key="3">
    <source>
        <dbReference type="Google" id="ProtNLM"/>
    </source>
</evidence>
<keyword evidence="2" id="KW-1185">Reference proteome</keyword>
<sequence length="44" mass="5360">MESFLQMCESTKNSLGRQLEEQEEQFLQWLYERYAAEQREIISS</sequence>
<dbReference type="Proteomes" id="UP001597451">
    <property type="component" value="Unassembled WGS sequence"/>
</dbReference>
<dbReference type="EMBL" id="JBHUMX010000035">
    <property type="protein sequence ID" value="MFD2629301.1"/>
    <property type="molecule type" value="Genomic_DNA"/>
</dbReference>
<accession>A0ABW5Q161</accession>
<evidence type="ECO:0000313" key="2">
    <source>
        <dbReference type="Proteomes" id="UP001597451"/>
    </source>
</evidence>
<reference evidence="2" key="1">
    <citation type="journal article" date="2019" name="Int. J. Syst. Evol. Microbiol.">
        <title>The Global Catalogue of Microorganisms (GCM) 10K type strain sequencing project: providing services to taxonomists for standard genome sequencing and annotation.</title>
        <authorList>
            <consortium name="The Broad Institute Genomics Platform"/>
            <consortium name="The Broad Institute Genome Sequencing Center for Infectious Disease"/>
            <person name="Wu L."/>
            <person name="Ma J."/>
        </authorList>
    </citation>
    <scope>NUCLEOTIDE SEQUENCE [LARGE SCALE GENOMIC DNA]</scope>
    <source>
        <strain evidence="2">TISTR 1858</strain>
    </source>
</reference>
<name>A0ABW5Q161_9BACI</name>
<organism evidence="1 2">
    <name type="scientific">Oceanobacillus kapialis</name>
    <dbReference type="NCBI Taxonomy" id="481353"/>
    <lineage>
        <taxon>Bacteria</taxon>
        <taxon>Bacillati</taxon>
        <taxon>Bacillota</taxon>
        <taxon>Bacilli</taxon>
        <taxon>Bacillales</taxon>
        <taxon>Bacillaceae</taxon>
        <taxon>Oceanobacillus</taxon>
    </lineage>
</organism>